<organism evidence="3 4">
    <name type="scientific">Fusarium mundagurra</name>
    <dbReference type="NCBI Taxonomy" id="1567541"/>
    <lineage>
        <taxon>Eukaryota</taxon>
        <taxon>Fungi</taxon>
        <taxon>Dikarya</taxon>
        <taxon>Ascomycota</taxon>
        <taxon>Pezizomycotina</taxon>
        <taxon>Sordariomycetes</taxon>
        <taxon>Hypocreomycetidae</taxon>
        <taxon>Hypocreales</taxon>
        <taxon>Nectriaceae</taxon>
        <taxon>Fusarium</taxon>
        <taxon>Fusarium fujikuroi species complex</taxon>
    </lineage>
</organism>
<dbReference type="Pfam" id="PF13391">
    <property type="entry name" value="HNH_2"/>
    <property type="match status" value="1"/>
</dbReference>
<dbReference type="OrthoDB" id="5416097at2759"/>
<comment type="caution">
    <text evidence="3">The sequence shown here is derived from an EMBL/GenBank/DDBJ whole genome shotgun (WGS) entry which is preliminary data.</text>
</comment>
<dbReference type="Proteomes" id="UP000544331">
    <property type="component" value="Unassembled WGS sequence"/>
</dbReference>
<name>A0A8H6D4A7_9HYPO</name>
<proteinExistence type="predicted"/>
<keyword evidence="4" id="KW-1185">Reference proteome</keyword>
<feature type="compositionally biased region" description="Low complexity" evidence="1">
    <location>
        <begin position="140"/>
        <end position="156"/>
    </location>
</feature>
<evidence type="ECO:0000313" key="4">
    <source>
        <dbReference type="Proteomes" id="UP000544331"/>
    </source>
</evidence>
<feature type="domain" description="HNH nuclease" evidence="2">
    <location>
        <begin position="200"/>
        <end position="285"/>
    </location>
</feature>
<dbReference type="AlphaFoldDB" id="A0A8H6D4A7"/>
<feature type="region of interest" description="Disordered" evidence="1">
    <location>
        <begin position="111"/>
        <end position="156"/>
    </location>
</feature>
<evidence type="ECO:0000259" key="2">
    <source>
        <dbReference type="Pfam" id="PF13391"/>
    </source>
</evidence>
<dbReference type="EMBL" id="JAAOAN010000540">
    <property type="protein sequence ID" value="KAF5703871.1"/>
    <property type="molecule type" value="Genomic_DNA"/>
</dbReference>
<feature type="compositionally biased region" description="Polar residues" evidence="1">
    <location>
        <begin position="111"/>
        <end position="121"/>
    </location>
</feature>
<protein>
    <recommendedName>
        <fullName evidence="2">HNH nuclease domain-containing protein</fullName>
    </recommendedName>
</protein>
<reference evidence="3 4" key="1">
    <citation type="submission" date="2020-05" db="EMBL/GenBank/DDBJ databases">
        <title>Identification and distribution of gene clusters putatively required for synthesis of sphingolipid metabolism inhibitors in phylogenetically diverse species of the filamentous fungus Fusarium.</title>
        <authorList>
            <person name="Kim H.-S."/>
            <person name="Busman M."/>
            <person name="Brown D.W."/>
            <person name="Divon H."/>
            <person name="Uhlig S."/>
            <person name="Proctor R.H."/>
        </authorList>
    </citation>
    <scope>NUCLEOTIDE SEQUENCE [LARGE SCALE GENOMIC DNA]</scope>
    <source>
        <strain evidence="3 4">NRRL 66235</strain>
    </source>
</reference>
<gene>
    <name evidence="3" type="ORF">FMUND_12813</name>
</gene>
<sequence>MATHEPEQASSSSARPRVDRVESLIPVEDYELRLALIESIRAELQLFRGPEKPGLTGLEFSYLINMPLDTLRNLKVLLPDLSSAFEPVINKLGNATWWFLQKDAYKIEFPEQSQDNSSAKTVSAKGKAPQRVTPQGSVTKPGSSSKSHASGKRSASGANTLLKTIANPSVASSVATRKGTEVGQSEALRKECLELDGNHCVVTGASDPHVCHIVPFAWSKHEKNFEVTKRLMPALQLVIDIQPPELKREAMGKLQEGVGCTDRLWNLVCLSPQLHEWWDHAYFGLKHYGRTGSAEEGYVEIHLQFMWMPRNISRLATKRINLDQQADRSTGLLADLSHHYGGQAMAPCSELSCNDCQAIRRVKAYDLTTNRPVVSGEIIVVKRSKADAPLFEAMIKIQYAIIRAAAMSGGALAPDELVSSVEMEEGQMYKERLRKRILLKLPSASTTG</sequence>
<evidence type="ECO:0000313" key="3">
    <source>
        <dbReference type="EMBL" id="KAF5703871.1"/>
    </source>
</evidence>
<evidence type="ECO:0000256" key="1">
    <source>
        <dbReference type="SAM" id="MobiDB-lite"/>
    </source>
</evidence>
<dbReference type="InterPro" id="IPR003615">
    <property type="entry name" value="HNH_nuc"/>
</dbReference>
<accession>A0A8H6D4A7</accession>